<name>A0A0B7B081_9EUPU</name>
<evidence type="ECO:0000313" key="1">
    <source>
        <dbReference type="EMBL" id="CEK85711.1"/>
    </source>
</evidence>
<gene>
    <name evidence="1" type="primary">ORF149801</name>
</gene>
<organism evidence="1">
    <name type="scientific">Arion vulgaris</name>
    <dbReference type="NCBI Taxonomy" id="1028688"/>
    <lineage>
        <taxon>Eukaryota</taxon>
        <taxon>Metazoa</taxon>
        <taxon>Spiralia</taxon>
        <taxon>Lophotrochozoa</taxon>
        <taxon>Mollusca</taxon>
        <taxon>Gastropoda</taxon>
        <taxon>Heterobranchia</taxon>
        <taxon>Euthyneura</taxon>
        <taxon>Panpulmonata</taxon>
        <taxon>Eupulmonata</taxon>
        <taxon>Stylommatophora</taxon>
        <taxon>Helicina</taxon>
        <taxon>Arionoidea</taxon>
        <taxon>Arionidae</taxon>
        <taxon>Arion</taxon>
    </lineage>
</organism>
<dbReference type="EMBL" id="HACG01038846">
    <property type="protein sequence ID" value="CEK85711.1"/>
    <property type="molecule type" value="Transcribed_RNA"/>
</dbReference>
<protein>
    <submittedName>
        <fullName evidence="1">Uncharacterized protein</fullName>
    </submittedName>
</protein>
<reference evidence="1" key="1">
    <citation type="submission" date="2014-12" db="EMBL/GenBank/DDBJ databases">
        <title>Insight into the proteome of Arion vulgaris.</title>
        <authorList>
            <person name="Aradska J."/>
            <person name="Bulat T."/>
            <person name="Smidak R."/>
            <person name="Sarate P."/>
            <person name="Gangsoo J."/>
            <person name="Sialana F."/>
            <person name="Bilban M."/>
            <person name="Lubec G."/>
        </authorList>
    </citation>
    <scope>NUCLEOTIDE SEQUENCE</scope>
    <source>
        <tissue evidence="1">Skin</tissue>
    </source>
</reference>
<proteinExistence type="predicted"/>
<accession>A0A0B7B081</accession>
<dbReference type="AlphaFoldDB" id="A0A0B7B081"/>
<sequence>MKIFQIETEIRSSYKTLEKIRKHIRLIRCVVLMTSSSTRTEQFGIEMGIHTVLHCAFNK</sequence>